<evidence type="ECO:0000313" key="1">
    <source>
        <dbReference type="EnsemblMetazoa" id="ENSAATROPP015434"/>
    </source>
</evidence>
<keyword evidence="2" id="KW-1185">Reference proteome</keyword>
<dbReference type="AlphaFoldDB" id="A0AAG5DX71"/>
<protein>
    <submittedName>
        <fullName evidence="1">Uncharacterized protein</fullName>
    </submittedName>
</protein>
<dbReference type="Proteomes" id="UP000075880">
    <property type="component" value="Unassembled WGS sequence"/>
</dbReference>
<organism evidence="1 2">
    <name type="scientific">Anopheles atroparvus</name>
    <name type="common">European mosquito</name>
    <dbReference type="NCBI Taxonomy" id="41427"/>
    <lineage>
        <taxon>Eukaryota</taxon>
        <taxon>Metazoa</taxon>
        <taxon>Ecdysozoa</taxon>
        <taxon>Arthropoda</taxon>
        <taxon>Hexapoda</taxon>
        <taxon>Insecta</taxon>
        <taxon>Pterygota</taxon>
        <taxon>Neoptera</taxon>
        <taxon>Endopterygota</taxon>
        <taxon>Diptera</taxon>
        <taxon>Nematocera</taxon>
        <taxon>Culicoidea</taxon>
        <taxon>Culicidae</taxon>
        <taxon>Anophelinae</taxon>
        <taxon>Anopheles</taxon>
    </lineage>
</organism>
<sequence length="48" mass="5067">MIKISVFMIQNIFQKFCLRKSASVVGSFYDDIGTPGSGNPGGVGGRDA</sequence>
<dbReference type="EnsemblMetazoa" id="ENSAATROPT017478">
    <property type="protein sequence ID" value="ENSAATROPP015434"/>
    <property type="gene ID" value="ENSAATROPG014287"/>
</dbReference>
<accession>A0AAG5DX71</accession>
<evidence type="ECO:0000313" key="2">
    <source>
        <dbReference type="Proteomes" id="UP000075880"/>
    </source>
</evidence>
<proteinExistence type="predicted"/>
<name>A0AAG5DX71_ANOAO</name>
<reference evidence="1" key="1">
    <citation type="submission" date="2024-04" db="UniProtKB">
        <authorList>
            <consortium name="EnsemblMetazoa"/>
        </authorList>
    </citation>
    <scope>IDENTIFICATION</scope>
    <source>
        <strain evidence="1">EBRO</strain>
    </source>
</reference>